<feature type="active site" evidence="7">
    <location>
        <position position="349"/>
    </location>
</feature>
<evidence type="ECO:0000256" key="7">
    <source>
        <dbReference type="PIRSR" id="PIRSR618044-1"/>
    </source>
</evidence>
<dbReference type="InterPro" id="IPR018044">
    <property type="entry name" value="Peptidase_S11"/>
</dbReference>
<evidence type="ECO:0000313" key="13">
    <source>
        <dbReference type="Proteomes" id="UP000231542"/>
    </source>
</evidence>
<keyword evidence="4" id="KW-0133">Cell shape</keyword>
<proteinExistence type="inferred from homology"/>
<dbReference type="InterPro" id="IPR012338">
    <property type="entry name" value="Beta-lactam/transpept-like"/>
</dbReference>
<evidence type="ECO:0000256" key="1">
    <source>
        <dbReference type="ARBA" id="ARBA00007164"/>
    </source>
</evidence>
<dbReference type="Proteomes" id="UP000231542">
    <property type="component" value="Unassembled WGS sequence"/>
</dbReference>
<gene>
    <name evidence="12" type="ORF">COT24_04005</name>
</gene>
<evidence type="ECO:0000259" key="10">
    <source>
        <dbReference type="Pfam" id="PF00768"/>
    </source>
</evidence>
<dbReference type="SUPFAM" id="SSF50685">
    <property type="entry name" value="Barwin-like endoglucanases"/>
    <property type="match status" value="1"/>
</dbReference>
<dbReference type="AlphaFoldDB" id="A0A2H0YV36"/>
<dbReference type="GO" id="GO:0009252">
    <property type="term" value="P:peptidoglycan biosynthetic process"/>
    <property type="evidence" value="ECO:0007669"/>
    <property type="project" value="UniProtKB-KW"/>
</dbReference>
<dbReference type="GO" id="GO:0071555">
    <property type="term" value="P:cell wall organization"/>
    <property type="evidence" value="ECO:0007669"/>
    <property type="project" value="UniProtKB-KW"/>
</dbReference>
<organism evidence="12 13">
    <name type="scientific">Candidatus Kerfeldbacteria bacterium CG08_land_8_20_14_0_20_40_16</name>
    <dbReference type="NCBI Taxonomy" id="2014244"/>
    <lineage>
        <taxon>Bacteria</taxon>
        <taxon>Candidatus Kerfeldiibacteriota</taxon>
    </lineage>
</organism>
<evidence type="ECO:0000256" key="9">
    <source>
        <dbReference type="RuleBase" id="RU004016"/>
    </source>
</evidence>
<dbReference type="EMBL" id="PEXU01000047">
    <property type="protein sequence ID" value="PIS42358.1"/>
    <property type="molecule type" value="Genomic_DNA"/>
</dbReference>
<dbReference type="SUPFAM" id="SSF56601">
    <property type="entry name" value="beta-lactamase/transpeptidase-like"/>
    <property type="match status" value="1"/>
</dbReference>
<accession>A0A2H0YV36</accession>
<dbReference type="GO" id="GO:0006508">
    <property type="term" value="P:proteolysis"/>
    <property type="evidence" value="ECO:0007669"/>
    <property type="project" value="InterPro"/>
</dbReference>
<feature type="domain" description="Peptidase S11 D-alanyl-D-alanine carboxypeptidase A N-terminal" evidence="10">
    <location>
        <begin position="261"/>
        <end position="486"/>
    </location>
</feature>
<comment type="similarity">
    <text evidence="1 9">Belongs to the peptidase S11 family.</text>
</comment>
<dbReference type="InterPro" id="IPR036908">
    <property type="entry name" value="RlpA-like_sf"/>
</dbReference>
<feature type="domain" description="RlpA-like protein double-psi beta-barrel" evidence="11">
    <location>
        <begin position="191"/>
        <end position="253"/>
    </location>
</feature>
<dbReference type="PANTHER" id="PTHR21581">
    <property type="entry name" value="D-ALANYL-D-ALANINE CARBOXYPEPTIDASE"/>
    <property type="match status" value="1"/>
</dbReference>
<dbReference type="CDD" id="cd22268">
    <property type="entry name" value="DPBB_RlpA-like"/>
    <property type="match status" value="1"/>
</dbReference>
<feature type="binding site" evidence="8">
    <location>
        <position position="455"/>
    </location>
    <ligand>
        <name>substrate</name>
    </ligand>
</feature>
<evidence type="ECO:0000256" key="5">
    <source>
        <dbReference type="ARBA" id="ARBA00022984"/>
    </source>
</evidence>
<dbReference type="InterPro" id="IPR001967">
    <property type="entry name" value="Peptidase_S11_N"/>
</dbReference>
<evidence type="ECO:0000259" key="11">
    <source>
        <dbReference type="Pfam" id="PF03330"/>
    </source>
</evidence>
<dbReference type="GO" id="GO:0008360">
    <property type="term" value="P:regulation of cell shape"/>
    <property type="evidence" value="ECO:0007669"/>
    <property type="project" value="UniProtKB-KW"/>
</dbReference>
<dbReference type="PANTHER" id="PTHR21581:SF26">
    <property type="entry name" value="D-ALANYL-D-ALANINE ENDOPEPTIDASE"/>
    <property type="match status" value="1"/>
</dbReference>
<dbReference type="PRINTS" id="PR00725">
    <property type="entry name" value="DADACBPTASE1"/>
</dbReference>
<reference evidence="12 13" key="1">
    <citation type="submission" date="2017-09" db="EMBL/GenBank/DDBJ databases">
        <title>Depth-based differentiation of microbial function through sediment-hosted aquifers and enrichment of novel symbionts in the deep terrestrial subsurface.</title>
        <authorList>
            <person name="Probst A.J."/>
            <person name="Ladd B."/>
            <person name="Jarett J.K."/>
            <person name="Geller-Mcgrath D.E."/>
            <person name="Sieber C.M."/>
            <person name="Emerson J.B."/>
            <person name="Anantharaman K."/>
            <person name="Thomas B.C."/>
            <person name="Malmstrom R."/>
            <person name="Stieglmeier M."/>
            <person name="Klingl A."/>
            <person name="Woyke T."/>
            <person name="Ryan C.M."/>
            <person name="Banfield J.F."/>
        </authorList>
    </citation>
    <scope>NUCLEOTIDE SEQUENCE [LARGE SCALE GENOMIC DNA]</scope>
    <source>
        <strain evidence="12">CG08_land_8_20_14_0_20_40_16</strain>
    </source>
</reference>
<dbReference type="InterPro" id="IPR009009">
    <property type="entry name" value="RlpA-like_DPBB"/>
</dbReference>
<evidence type="ECO:0000256" key="2">
    <source>
        <dbReference type="ARBA" id="ARBA00022729"/>
    </source>
</evidence>
<dbReference type="Gene3D" id="2.40.40.10">
    <property type="entry name" value="RlpA-like domain"/>
    <property type="match status" value="1"/>
</dbReference>
<evidence type="ECO:0008006" key="14">
    <source>
        <dbReference type="Google" id="ProtNLM"/>
    </source>
</evidence>
<dbReference type="Pfam" id="PF00768">
    <property type="entry name" value="Peptidase_S11"/>
    <property type="match status" value="1"/>
</dbReference>
<evidence type="ECO:0000313" key="12">
    <source>
        <dbReference type="EMBL" id="PIS42358.1"/>
    </source>
</evidence>
<keyword evidence="3" id="KW-0378">Hydrolase</keyword>
<evidence type="ECO:0000256" key="8">
    <source>
        <dbReference type="PIRSR" id="PIRSR618044-2"/>
    </source>
</evidence>
<evidence type="ECO:0000256" key="3">
    <source>
        <dbReference type="ARBA" id="ARBA00022801"/>
    </source>
</evidence>
<sequence>MKARRFYPVIVGILASFSLIIYSVKPQESSAAELAQSATRIRIDQNTIKKGFTVEHASGNFRFAVTPGQVDQEVSIVLKNETVFNAPLPAGKKAVSPFYSFGVKGMDHNPVIVEKPYWVAMHYTSDNSIAPKAIYNWDSNKNSWMRMPSGVNLEAQEVRAISHLPFSWVVVLEDTNTLQGRASWFPSSQGLVAASNDFPLGTELTVINLANNKAVVVKVVSTGPFVADRIIDLSDDAFQELTTLSEGVIEVKVQPAIASPAVVSIDSPSGILIDAGSGQVLWEKNAKEVRSIASITKLMTAMIFLDTNTSFDKVVAMEQSDMASGSNLQVSAGETLKVQDLFYSMLVGSANNASLALARSTGLSQEEFVSRMNAKAQNLGLTNTHFVEPSGLNPDNKSTVHDVVLFSKEALKSFSMLQGTTTKEYTFTTINRGVFHRIKNTNELLDSSLYVTGGKTGYLDEAGYCLMAKAKNSQGREVIAVTLSATTSSSRFSDTEKLLRWGLGTP</sequence>
<keyword evidence="6" id="KW-0961">Cell wall biogenesis/degradation</keyword>
<dbReference type="Pfam" id="PF03330">
    <property type="entry name" value="DPBB_1"/>
    <property type="match status" value="1"/>
</dbReference>
<evidence type="ECO:0000256" key="6">
    <source>
        <dbReference type="ARBA" id="ARBA00023316"/>
    </source>
</evidence>
<feature type="active site" description="Acyl-ester intermediate" evidence="7">
    <location>
        <position position="294"/>
    </location>
</feature>
<keyword evidence="2" id="KW-0732">Signal</keyword>
<feature type="active site" description="Proton acceptor" evidence="7">
    <location>
        <position position="297"/>
    </location>
</feature>
<dbReference type="GO" id="GO:0009002">
    <property type="term" value="F:serine-type D-Ala-D-Ala carboxypeptidase activity"/>
    <property type="evidence" value="ECO:0007669"/>
    <property type="project" value="InterPro"/>
</dbReference>
<comment type="caution">
    <text evidence="12">The sequence shown here is derived from an EMBL/GenBank/DDBJ whole genome shotgun (WGS) entry which is preliminary data.</text>
</comment>
<name>A0A2H0YV36_9BACT</name>
<protein>
    <recommendedName>
        <fullName evidence="14">Peptidase S11 D-alanyl-D-alanine carboxypeptidase A N-terminal domain-containing protein</fullName>
    </recommendedName>
</protein>
<dbReference type="Gene3D" id="3.40.710.10">
    <property type="entry name" value="DD-peptidase/beta-lactamase superfamily"/>
    <property type="match status" value="1"/>
</dbReference>
<keyword evidence="5" id="KW-0573">Peptidoglycan synthesis</keyword>
<evidence type="ECO:0000256" key="4">
    <source>
        <dbReference type="ARBA" id="ARBA00022960"/>
    </source>
</evidence>